<reference evidence="2 3" key="2">
    <citation type="journal article" date="2016" name="Genome Announc.">
        <title>Permanent Draft Genome Sequences for Two Variants of Frankia sp. Strain CpI1, the First Frankia Strain Isolated from Root Nodules of Comptonia peregrina.</title>
        <authorList>
            <person name="Oshone R."/>
            <person name="Hurst S.G.IV."/>
            <person name="Abebe-Akele F."/>
            <person name="Simpson S."/>
            <person name="Morris K."/>
            <person name="Thomas W.K."/>
            <person name="Tisa L.S."/>
        </authorList>
    </citation>
    <scope>NUCLEOTIDE SEQUENCE [LARGE SCALE GENOMIC DNA]</scope>
    <source>
        <strain evidence="3">CpI1-S</strain>
    </source>
</reference>
<evidence type="ECO:0000256" key="1">
    <source>
        <dbReference type="SAM" id="MobiDB-lite"/>
    </source>
</evidence>
<name>A0A0D8BE13_9ACTN</name>
<protein>
    <submittedName>
        <fullName evidence="2">Uncharacterized protein</fullName>
    </submittedName>
</protein>
<evidence type="ECO:0000313" key="3">
    <source>
        <dbReference type="Proteomes" id="UP000032545"/>
    </source>
</evidence>
<reference evidence="3" key="1">
    <citation type="submission" date="2015-02" db="EMBL/GenBank/DDBJ databases">
        <title>Draft Genome of Frankia sp. CpI1-S.</title>
        <authorList>
            <person name="Oshone R.T."/>
            <person name="Ngom M."/>
            <person name="Ghodhbane-Gtari F."/>
            <person name="Gtari M."/>
            <person name="Morris K."/>
            <person name="Thomas K."/>
            <person name="Sen A."/>
            <person name="Tisa L.S."/>
        </authorList>
    </citation>
    <scope>NUCLEOTIDE SEQUENCE [LARGE SCALE GENOMIC DNA]</scope>
    <source>
        <strain evidence="3">CpI1-S</strain>
    </source>
</reference>
<feature type="compositionally biased region" description="Gly residues" evidence="1">
    <location>
        <begin position="422"/>
        <end position="431"/>
    </location>
</feature>
<dbReference type="AlphaFoldDB" id="A0A0D8BE13"/>
<proteinExistence type="predicted"/>
<keyword evidence="3" id="KW-1185">Reference proteome</keyword>
<organism evidence="2 3">
    <name type="scientific">Frankia torreyi</name>
    <dbReference type="NCBI Taxonomy" id="1856"/>
    <lineage>
        <taxon>Bacteria</taxon>
        <taxon>Bacillati</taxon>
        <taxon>Actinomycetota</taxon>
        <taxon>Actinomycetes</taxon>
        <taxon>Frankiales</taxon>
        <taxon>Frankiaceae</taxon>
        <taxon>Frankia</taxon>
    </lineage>
</organism>
<evidence type="ECO:0000313" key="2">
    <source>
        <dbReference type="EMBL" id="KJE21652.1"/>
    </source>
</evidence>
<dbReference type="EMBL" id="JYFN01000033">
    <property type="protein sequence ID" value="KJE21652.1"/>
    <property type="molecule type" value="Genomic_DNA"/>
</dbReference>
<gene>
    <name evidence="2" type="ORF">FF36_03985</name>
</gene>
<comment type="caution">
    <text evidence="2">The sequence shown here is derived from an EMBL/GenBank/DDBJ whole genome shotgun (WGS) entry which is preliminary data.</text>
</comment>
<dbReference type="Proteomes" id="UP000032545">
    <property type="component" value="Unassembled WGS sequence"/>
</dbReference>
<dbReference type="PATRIC" id="fig|1502723.3.peg.3679"/>
<sequence>MAADRDNGMIKIAHVGAAGGLCVRTTGQRDDIDMSVQVQADGVMVGVRNVQRNYLHYQVDHPIVSFDPAVRGAAFTRRFEALLERPTSWVRREQFRQAVAVPPAHRRGQVVFTDSRTGLPGRARVRACAVRVRGSRGVVIGDGNHQTNHLRYRLTRSVIAVESLLRDEPALAYRLADFVAAPDNPVLEHRLVNAMSRILERSQELTRMIAAGSGRTGGVMIGTANRQTTITKSRIRDVDVKAVIVRVRFEALESGARAKLALLDAEDRRDHDELRKIGTAGSLDTGVARRRDELELTRIERAEQCLVLQTERLQRAQRPESPHADRKPAIKAELDSLRKRIDDIKSERGKHGPLAVLRAARTRRLADPTTLGRLSRLEPRAAAIPRWPDIEPVRRQPPSEINPDRLAWPTAPQRRDLDDLPGRGGPAIPGP</sequence>
<feature type="region of interest" description="Disordered" evidence="1">
    <location>
        <begin position="388"/>
        <end position="431"/>
    </location>
</feature>
<accession>A0A0D8BE13</accession>